<dbReference type="Pfam" id="PF13673">
    <property type="entry name" value="Acetyltransf_10"/>
    <property type="match status" value="1"/>
</dbReference>
<evidence type="ECO:0000259" key="1">
    <source>
        <dbReference type="PROSITE" id="PS51186"/>
    </source>
</evidence>
<feature type="domain" description="N-acetyltransferase" evidence="1">
    <location>
        <begin position="1"/>
        <end position="146"/>
    </location>
</feature>
<gene>
    <name evidence="2" type="ORF">MGWOODY_Clf1622</name>
</gene>
<sequence>MIRECVDADFEAIYEIINDAAQAYRGIIPPDRWNEPYMPREELREEISAGVVFLGYEQDGELAGVMGTQDIQEVTLIRHAYVRTEQRGHGIGGTLLARIMDEATQPVLIGTWADAVWAVRFYERHGFQVVPTQQKEVLLRKYWTVPDRQIETSVVLADQTWFAT</sequence>
<proteinExistence type="predicted"/>
<dbReference type="GO" id="GO:0016747">
    <property type="term" value="F:acyltransferase activity, transferring groups other than amino-acyl groups"/>
    <property type="evidence" value="ECO:0007669"/>
    <property type="project" value="InterPro"/>
</dbReference>
<dbReference type="PROSITE" id="PS51186">
    <property type="entry name" value="GNAT"/>
    <property type="match status" value="1"/>
</dbReference>
<evidence type="ECO:0000313" key="2">
    <source>
        <dbReference type="EMBL" id="CUV02713.1"/>
    </source>
</evidence>
<accession>A0A170QAB9</accession>
<dbReference type="SUPFAM" id="SSF55729">
    <property type="entry name" value="Acyl-CoA N-acyltransferases (Nat)"/>
    <property type="match status" value="1"/>
</dbReference>
<dbReference type="CDD" id="cd04301">
    <property type="entry name" value="NAT_SF"/>
    <property type="match status" value="1"/>
</dbReference>
<reference evidence="2" key="1">
    <citation type="submission" date="2015-10" db="EMBL/GenBank/DDBJ databases">
        <authorList>
            <person name="Gilbert D.G."/>
        </authorList>
    </citation>
    <scope>NUCLEOTIDE SEQUENCE</scope>
</reference>
<dbReference type="InterPro" id="IPR016181">
    <property type="entry name" value="Acyl_CoA_acyltransferase"/>
</dbReference>
<organism evidence="2">
    <name type="scientific">hydrothermal vent metagenome</name>
    <dbReference type="NCBI Taxonomy" id="652676"/>
    <lineage>
        <taxon>unclassified sequences</taxon>
        <taxon>metagenomes</taxon>
        <taxon>ecological metagenomes</taxon>
    </lineage>
</organism>
<protein>
    <recommendedName>
        <fullName evidence="1">N-acetyltransferase domain-containing protein</fullName>
    </recommendedName>
</protein>
<dbReference type="Gene3D" id="3.40.630.30">
    <property type="match status" value="1"/>
</dbReference>
<dbReference type="AlphaFoldDB" id="A0A170QAB9"/>
<name>A0A170QAB9_9ZZZZ</name>
<dbReference type="EMBL" id="FAXA01000294">
    <property type="protein sequence ID" value="CUV02713.1"/>
    <property type="molecule type" value="Genomic_DNA"/>
</dbReference>
<dbReference type="InterPro" id="IPR000182">
    <property type="entry name" value="GNAT_dom"/>
</dbReference>